<feature type="domain" description="RRM" evidence="3">
    <location>
        <begin position="243"/>
        <end position="314"/>
    </location>
</feature>
<protein>
    <submittedName>
        <fullName evidence="4">BA75_00199T0</fullName>
    </submittedName>
</protein>
<dbReference type="GO" id="GO:0003723">
    <property type="term" value="F:RNA binding"/>
    <property type="evidence" value="ECO:0007669"/>
    <property type="project" value="UniProtKB-UniRule"/>
</dbReference>
<dbReference type="PANTHER" id="PTHR23295">
    <property type="entry name" value="NUCLEAR RECEPTOR COACTIVATOR 5-RELATED"/>
    <property type="match status" value="1"/>
</dbReference>
<feature type="compositionally biased region" description="Low complexity" evidence="2">
    <location>
        <begin position="618"/>
        <end position="629"/>
    </location>
</feature>
<feature type="compositionally biased region" description="Low complexity" evidence="2">
    <location>
        <begin position="473"/>
        <end position="512"/>
    </location>
</feature>
<feature type="compositionally biased region" description="Polar residues" evidence="2">
    <location>
        <begin position="1"/>
        <end position="10"/>
    </location>
</feature>
<feature type="compositionally biased region" description="Polar residues" evidence="2">
    <location>
        <begin position="637"/>
        <end position="663"/>
    </location>
</feature>
<evidence type="ECO:0000313" key="4">
    <source>
        <dbReference type="EMBL" id="ANZ74130.1"/>
    </source>
</evidence>
<feature type="compositionally biased region" description="Low complexity" evidence="2">
    <location>
        <begin position="664"/>
        <end position="693"/>
    </location>
</feature>
<dbReference type="EMBL" id="CP014584">
    <property type="protein sequence ID" value="ANZ74130.1"/>
    <property type="molecule type" value="Genomic_DNA"/>
</dbReference>
<feature type="region of interest" description="Disordered" evidence="2">
    <location>
        <begin position="320"/>
        <end position="354"/>
    </location>
</feature>
<dbReference type="InterPro" id="IPR052600">
    <property type="entry name" value="Nuc_rcpt_coact/corep"/>
</dbReference>
<proteinExistence type="predicted"/>
<dbReference type="InterPro" id="IPR035979">
    <property type="entry name" value="RBD_domain_sf"/>
</dbReference>
<sequence length="702" mass="77844">MSDPESTPQVHQEEETIKETPPTEEVVSKPDDTASVTAPEEASNADDDEYDPEGGFETEPKPAESASESVSVSTAPPITTTSTILPTTATPSSTGEPLNSGYANTTISAPVVPEEEEEDSDVLKVRQFNEIISWFMNSPLVSDRNFQNLQPADKEATLLKAFNESNNKSYTISINFGATTSFNNPQSRTNNAEFPLIPINVYCQRPDLVGQMSFDELRDYSQFVAQESTFLKSGKWDNFPIGSRLFIGNLPVSTVNKQDVFRIYHAYGNVKQINIKQGYGFVQFDSAESCSDAIKGETNVPLHGKMLHLEISKAQIQKALEQQGRKPVTAQASSRRSRSRSPPDYRDASPPVDNNVPEVKVFATSVSNAAFNRAIIKSLQKHSFNYELDNKYPHVSDDLVNDAAYNGTSGVIVTNNNNTVNLKVFQKSPDGGIKFEEYARINVDEAVNILLSNHTTRPPAMKKQRNEERGRRMPGSSSYGGNYGNMGMNQNQNQNLNQNSNPNQMSQGQGNMRRNMSGQNRYREREDRYGNNGNNGNNQWGNNNRYQQPPQQQSVPQQQGWQQPPQQQGYNAQQQQALQQLQSLDPSALQNVLSLVQGMGGGSGSPPQMPQQDYGNHQIPPQQQQQQRQQHYDPYGNNRQHTPTSNDISALIGQYNQPQSNSGPLPNHQHSQNNQNPNSGSGSNESSGNDLLSTLARLQKNL</sequence>
<dbReference type="InterPro" id="IPR012677">
    <property type="entry name" value="Nucleotide-bd_a/b_plait_sf"/>
</dbReference>
<dbReference type="Gene3D" id="3.30.70.330">
    <property type="match status" value="1"/>
</dbReference>
<feature type="region of interest" description="Disordered" evidence="2">
    <location>
        <begin position="1"/>
        <end position="104"/>
    </location>
</feature>
<feature type="compositionally biased region" description="Polar residues" evidence="2">
    <location>
        <begin position="95"/>
        <end position="104"/>
    </location>
</feature>
<evidence type="ECO:0000256" key="1">
    <source>
        <dbReference type="PROSITE-ProRule" id="PRU00176"/>
    </source>
</evidence>
<dbReference type="OrthoDB" id="10044938at2759"/>
<keyword evidence="5" id="KW-1185">Reference proteome</keyword>
<dbReference type="Pfam" id="PF13893">
    <property type="entry name" value="RRM_5"/>
    <property type="match status" value="1"/>
</dbReference>
<dbReference type="SUPFAM" id="SSF54928">
    <property type="entry name" value="RNA-binding domain, RBD"/>
    <property type="match status" value="1"/>
</dbReference>
<name>A0A1B2J826_PICPA</name>
<evidence type="ECO:0000259" key="3">
    <source>
        <dbReference type="PROSITE" id="PS50102"/>
    </source>
</evidence>
<dbReference type="PANTHER" id="PTHR23295:SF6">
    <property type="entry name" value="NEOSIN, ISOFORM A"/>
    <property type="match status" value="1"/>
</dbReference>
<accession>A0A1B2J826</accession>
<evidence type="ECO:0000256" key="2">
    <source>
        <dbReference type="SAM" id="MobiDB-lite"/>
    </source>
</evidence>
<dbReference type="AlphaFoldDB" id="A0A1B2J826"/>
<evidence type="ECO:0000313" key="5">
    <source>
        <dbReference type="Proteomes" id="UP000094565"/>
    </source>
</evidence>
<gene>
    <name evidence="4" type="primary">NAB3</name>
    <name evidence="4" type="ORF">ATY40_BA7500199</name>
</gene>
<organism evidence="4 5">
    <name type="scientific">Komagataella pastoris</name>
    <name type="common">Yeast</name>
    <name type="synonym">Pichia pastoris</name>
    <dbReference type="NCBI Taxonomy" id="4922"/>
    <lineage>
        <taxon>Eukaryota</taxon>
        <taxon>Fungi</taxon>
        <taxon>Dikarya</taxon>
        <taxon>Ascomycota</taxon>
        <taxon>Saccharomycotina</taxon>
        <taxon>Pichiomycetes</taxon>
        <taxon>Pichiales</taxon>
        <taxon>Pichiaceae</taxon>
        <taxon>Komagataella</taxon>
    </lineage>
</organism>
<keyword evidence="1" id="KW-0694">RNA-binding</keyword>
<reference evidence="4 5" key="1">
    <citation type="submission" date="2016-02" db="EMBL/GenBank/DDBJ databases">
        <title>Comparative genomic and transcriptomic foundation for Pichia pastoris.</title>
        <authorList>
            <person name="Love K.R."/>
            <person name="Shah K.A."/>
            <person name="Whittaker C.A."/>
            <person name="Wu J."/>
            <person name="Bartlett M.C."/>
            <person name="Ma D."/>
            <person name="Leeson R.L."/>
            <person name="Priest M."/>
            <person name="Young S.K."/>
            <person name="Love J.C."/>
        </authorList>
    </citation>
    <scope>NUCLEOTIDE SEQUENCE [LARGE SCALE GENOMIC DNA]</scope>
    <source>
        <strain evidence="4 5">ATCC 28485</strain>
    </source>
</reference>
<dbReference type="InterPro" id="IPR000504">
    <property type="entry name" value="RRM_dom"/>
</dbReference>
<dbReference type="Proteomes" id="UP000094565">
    <property type="component" value="Chromosome 1"/>
</dbReference>
<feature type="region of interest" description="Disordered" evidence="2">
    <location>
        <begin position="596"/>
        <end position="702"/>
    </location>
</feature>
<feature type="compositionally biased region" description="Low complexity" evidence="2">
    <location>
        <begin position="530"/>
        <end position="578"/>
    </location>
</feature>
<dbReference type="PROSITE" id="PS50102">
    <property type="entry name" value="RRM"/>
    <property type="match status" value="1"/>
</dbReference>
<feature type="compositionally biased region" description="Low complexity" evidence="2">
    <location>
        <begin position="63"/>
        <end position="94"/>
    </location>
</feature>
<dbReference type="SMART" id="SM00360">
    <property type="entry name" value="RRM"/>
    <property type="match status" value="1"/>
</dbReference>
<feature type="region of interest" description="Disordered" evidence="2">
    <location>
        <begin position="454"/>
        <end position="578"/>
    </location>
</feature>
<feature type="compositionally biased region" description="Acidic residues" evidence="2">
    <location>
        <begin position="43"/>
        <end position="56"/>
    </location>
</feature>